<evidence type="ECO:0000256" key="4">
    <source>
        <dbReference type="ARBA" id="ARBA00022679"/>
    </source>
</evidence>
<dbReference type="GO" id="GO:0005886">
    <property type="term" value="C:plasma membrane"/>
    <property type="evidence" value="ECO:0007669"/>
    <property type="project" value="TreeGrafter"/>
</dbReference>
<dbReference type="InterPro" id="IPR005467">
    <property type="entry name" value="His_kinase_dom"/>
</dbReference>
<dbReference type="PANTHER" id="PTHR45453">
    <property type="entry name" value="PHOSPHATE REGULON SENSOR PROTEIN PHOR"/>
    <property type="match status" value="1"/>
</dbReference>
<dbReference type="InterPro" id="IPR036890">
    <property type="entry name" value="HATPase_C_sf"/>
</dbReference>
<dbReference type="GO" id="GO:0000155">
    <property type="term" value="F:phosphorelay sensor kinase activity"/>
    <property type="evidence" value="ECO:0007669"/>
    <property type="project" value="InterPro"/>
</dbReference>
<keyword evidence="7" id="KW-1133">Transmembrane helix</keyword>
<comment type="caution">
    <text evidence="9">The sequence shown here is derived from an EMBL/GenBank/DDBJ whole genome shotgun (WGS) entry which is preliminary data.</text>
</comment>
<organism evidence="9 10">
    <name type="scientific">candidate division WWE3 bacterium RIFCSPLOWO2_01_FULL_41_9</name>
    <dbReference type="NCBI Taxonomy" id="1802626"/>
    <lineage>
        <taxon>Bacteria</taxon>
        <taxon>Katanobacteria</taxon>
    </lineage>
</organism>
<protein>
    <recommendedName>
        <fullName evidence="2">histidine kinase</fullName>
        <ecNumber evidence="2">2.7.13.3</ecNumber>
    </recommendedName>
</protein>
<dbReference type="InterPro" id="IPR036097">
    <property type="entry name" value="HisK_dim/P_sf"/>
</dbReference>
<proteinExistence type="predicted"/>
<dbReference type="InterPro" id="IPR004358">
    <property type="entry name" value="Sig_transdc_His_kin-like_C"/>
</dbReference>
<dbReference type="Gene3D" id="3.30.565.10">
    <property type="entry name" value="Histidine kinase-like ATPase, C-terminal domain"/>
    <property type="match status" value="1"/>
</dbReference>
<dbReference type="PANTHER" id="PTHR45453:SF1">
    <property type="entry name" value="PHOSPHATE REGULON SENSOR PROTEIN PHOR"/>
    <property type="match status" value="1"/>
</dbReference>
<keyword evidence="7" id="KW-0812">Transmembrane</keyword>
<dbReference type="FunFam" id="3.30.565.10:FF:000006">
    <property type="entry name" value="Sensor histidine kinase WalK"/>
    <property type="match status" value="1"/>
</dbReference>
<evidence type="ECO:0000256" key="5">
    <source>
        <dbReference type="ARBA" id="ARBA00022777"/>
    </source>
</evidence>
<dbReference type="CDD" id="cd00075">
    <property type="entry name" value="HATPase"/>
    <property type="match status" value="1"/>
</dbReference>
<dbReference type="SMART" id="SM00387">
    <property type="entry name" value="HATPase_c"/>
    <property type="match status" value="1"/>
</dbReference>
<evidence type="ECO:0000259" key="8">
    <source>
        <dbReference type="PROSITE" id="PS50109"/>
    </source>
</evidence>
<reference evidence="9 10" key="1">
    <citation type="journal article" date="2016" name="Nat. Commun.">
        <title>Thousands of microbial genomes shed light on interconnected biogeochemical processes in an aquifer system.</title>
        <authorList>
            <person name="Anantharaman K."/>
            <person name="Brown C.T."/>
            <person name="Hug L.A."/>
            <person name="Sharon I."/>
            <person name="Castelle C.J."/>
            <person name="Probst A.J."/>
            <person name="Thomas B.C."/>
            <person name="Singh A."/>
            <person name="Wilkins M.J."/>
            <person name="Karaoz U."/>
            <person name="Brodie E.L."/>
            <person name="Williams K.H."/>
            <person name="Hubbard S.S."/>
            <person name="Banfield J.F."/>
        </authorList>
    </citation>
    <scope>NUCLEOTIDE SEQUENCE [LARGE SCALE GENOMIC DNA]</scope>
</reference>
<evidence type="ECO:0000256" key="2">
    <source>
        <dbReference type="ARBA" id="ARBA00012438"/>
    </source>
</evidence>
<evidence type="ECO:0000256" key="3">
    <source>
        <dbReference type="ARBA" id="ARBA00022553"/>
    </source>
</evidence>
<keyword evidence="4" id="KW-0808">Transferase</keyword>
<keyword evidence="7" id="KW-0472">Membrane</keyword>
<dbReference type="EMBL" id="MEVJ01000046">
    <property type="protein sequence ID" value="OGC56539.1"/>
    <property type="molecule type" value="Genomic_DNA"/>
</dbReference>
<evidence type="ECO:0000256" key="1">
    <source>
        <dbReference type="ARBA" id="ARBA00000085"/>
    </source>
</evidence>
<dbReference type="Gene3D" id="1.10.287.130">
    <property type="match status" value="1"/>
</dbReference>
<accession>A0A1F4VH83</accession>
<dbReference type="Pfam" id="PF00512">
    <property type="entry name" value="HisKA"/>
    <property type="match status" value="1"/>
</dbReference>
<keyword evidence="6" id="KW-0902">Two-component regulatory system</keyword>
<dbReference type="AlphaFoldDB" id="A0A1F4VH83"/>
<comment type="catalytic activity">
    <reaction evidence="1">
        <text>ATP + protein L-histidine = ADP + protein N-phospho-L-histidine.</text>
        <dbReference type="EC" id="2.7.13.3"/>
    </reaction>
</comment>
<name>A0A1F4VH83_UNCKA</name>
<feature type="domain" description="Histidine kinase" evidence="8">
    <location>
        <begin position="118"/>
        <end position="334"/>
    </location>
</feature>
<gene>
    <name evidence="9" type="ORF">A2976_03000</name>
</gene>
<dbReference type="InterPro" id="IPR003594">
    <property type="entry name" value="HATPase_dom"/>
</dbReference>
<evidence type="ECO:0000256" key="7">
    <source>
        <dbReference type="SAM" id="Phobius"/>
    </source>
</evidence>
<dbReference type="GO" id="GO:0016036">
    <property type="term" value="P:cellular response to phosphate starvation"/>
    <property type="evidence" value="ECO:0007669"/>
    <property type="project" value="TreeGrafter"/>
</dbReference>
<evidence type="ECO:0000313" key="9">
    <source>
        <dbReference type="EMBL" id="OGC56539.1"/>
    </source>
</evidence>
<dbReference type="CDD" id="cd00082">
    <property type="entry name" value="HisKA"/>
    <property type="match status" value="1"/>
</dbReference>
<dbReference type="EC" id="2.7.13.3" evidence="2"/>
<evidence type="ECO:0000256" key="6">
    <source>
        <dbReference type="ARBA" id="ARBA00023012"/>
    </source>
</evidence>
<sequence>MFRSARLKLTAWYLFVIMLVTISFSTVVYVSVARATQHALVTQWGRMERQFSGYGGPRGVPMFDAETLNEVRQRTLWVLIGINSAVLVISGTLGYLLAGKTLKPIEDMVGKQKRFISNAAHEIKTPLTAMKTNLEVTLRDKDLTVADSRKAFTSTIEEVDKLSKFTNRLLQQSKYQNGLAHYTADIDLEKLLQKVVERLKPLADKKSQTFEVRDGKALVKGDRDELSELFTNLIENAVKYSETGQTIKILLSVEKSCVLFMVEDSGKGINKEDLSHIFEPFYRADKSRTDSGNEGYGLGLAISKEIVHRHKGHISVESVRDKGSKFIVRLPKPPHSA</sequence>
<feature type="transmembrane region" description="Helical" evidence="7">
    <location>
        <begin position="12"/>
        <end position="32"/>
    </location>
</feature>
<dbReference type="SMART" id="SM00388">
    <property type="entry name" value="HisKA"/>
    <property type="match status" value="1"/>
</dbReference>
<dbReference type="SUPFAM" id="SSF55874">
    <property type="entry name" value="ATPase domain of HSP90 chaperone/DNA topoisomerase II/histidine kinase"/>
    <property type="match status" value="1"/>
</dbReference>
<dbReference type="Pfam" id="PF02518">
    <property type="entry name" value="HATPase_c"/>
    <property type="match status" value="1"/>
</dbReference>
<evidence type="ECO:0000313" key="10">
    <source>
        <dbReference type="Proteomes" id="UP000178346"/>
    </source>
</evidence>
<feature type="transmembrane region" description="Helical" evidence="7">
    <location>
        <begin position="76"/>
        <end position="98"/>
    </location>
</feature>
<dbReference type="InterPro" id="IPR003661">
    <property type="entry name" value="HisK_dim/P_dom"/>
</dbReference>
<keyword evidence="5" id="KW-0418">Kinase</keyword>
<dbReference type="PROSITE" id="PS50109">
    <property type="entry name" value="HIS_KIN"/>
    <property type="match status" value="1"/>
</dbReference>
<dbReference type="PRINTS" id="PR00344">
    <property type="entry name" value="BCTRLSENSOR"/>
</dbReference>
<dbReference type="InterPro" id="IPR050351">
    <property type="entry name" value="BphY/WalK/GraS-like"/>
</dbReference>
<keyword evidence="3" id="KW-0597">Phosphoprotein</keyword>
<dbReference type="GO" id="GO:0004721">
    <property type="term" value="F:phosphoprotein phosphatase activity"/>
    <property type="evidence" value="ECO:0007669"/>
    <property type="project" value="TreeGrafter"/>
</dbReference>
<dbReference type="SUPFAM" id="SSF47384">
    <property type="entry name" value="Homodimeric domain of signal transducing histidine kinase"/>
    <property type="match status" value="1"/>
</dbReference>
<dbReference type="Proteomes" id="UP000178346">
    <property type="component" value="Unassembled WGS sequence"/>
</dbReference>